<dbReference type="Proteomes" id="UP001551482">
    <property type="component" value="Unassembled WGS sequence"/>
</dbReference>
<protein>
    <submittedName>
        <fullName evidence="7">Rod shape-determining protein</fullName>
    </submittedName>
</protein>
<name>A0ABV3DRI9_9ACTN</name>
<keyword evidence="5" id="KW-0133">Cell shape</keyword>
<dbReference type="SUPFAM" id="SSF53067">
    <property type="entry name" value="Actin-like ATPase domain"/>
    <property type="match status" value="2"/>
</dbReference>
<comment type="similarity">
    <text evidence="6">Belongs to the FtsA/MreB family.</text>
</comment>
<evidence type="ECO:0000256" key="3">
    <source>
        <dbReference type="ARBA" id="ARBA00022741"/>
    </source>
</evidence>
<dbReference type="Gene3D" id="3.30.420.40">
    <property type="match status" value="2"/>
</dbReference>
<dbReference type="RefSeq" id="WP_358360882.1">
    <property type="nucleotide sequence ID" value="NZ_JBEZFP010000109.1"/>
</dbReference>
<keyword evidence="4" id="KW-0067">ATP-binding</keyword>
<evidence type="ECO:0000313" key="7">
    <source>
        <dbReference type="EMBL" id="MEU8138072.1"/>
    </source>
</evidence>
<sequence length="361" mass="37026">MGITAVRGELPTAGGWPRVELAALRRCSLGIELGADRTRIVREGGVVADAPSVLALEVRSGKLVAVGDAAVALEQPRATEEGVTCGAAANDGGPEVTVLRPVADGSAESPAAVGLMLRALLAKAGLRRSRWRRVAVAVPHAGSPLLMLGVRTAVEAIGAREVVPVAPTFAAACAGHLSLADNRPVLSVVCGATRTHAAVLVGDAMLDGDLVPVGGTDVHEALAQYLMDTYGLRLGPRHIRALHPHLTGAAAGAGGTVTVRGWDVRRARPRAQELDANELIGAVGVPLDLMADLVRRVVARTSAEILLDLADRGAVLAGPGAAVAGLADRIRTATMLPTYLAPDPGLAVAHGMTNLIRSDPR</sequence>
<gene>
    <name evidence="7" type="ORF">AB0C36_31760</name>
</gene>
<comment type="subcellular location">
    <subcellularLocation>
        <location evidence="1">Cytoplasm</location>
    </subcellularLocation>
</comment>
<dbReference type="PRINTS" id="PR01652">
    <property type="entry name" value="SHAPEPROTEIN"/>
</dbReference>
<evidence type="ECO:0000313" key="8">
    <source>
        <dbReference type="Proteomes" id="UP001551482"/>
    </source>
</evidence>
<keyword evidence="3" id="KW-0547">Nucleotide-binding</keyword>
<dbReference type="Pfam" id="PF06723">
    <property type="entry name" value="MreB_Mbl"/>
    <property type="match status" value="1"/>
</dbReference>
<accession>A0ABV3DRI9</accession>
<dbReference type="InterPro" id="IPR056546">
    <property type="entry name" value="MreB_MamK-like"/>
</dbReference>
<dbReference type="PANTHER" id="PTHR42749">
    <property type="entry name" value="CELL SHAPE-DETERMINING PROTEIN MREB"/>
    <property type="match status" value="1"/>
</dbReference>
<reference evidence="7 8" key="1">
    <citation type="submission" date="2024-06" db="EMBL/GenBank/DDBJ databases">
        <title>The Natural Products Discovery Center: Release of the First 8490 Sequenced Strains for Exploring Actinobacteria Biosynthetic Diversity.</title>
        <authorList>
            <person name="Kalkreuter E."/>
            <person name="Kautsar S.A."/>
            <person name="Yang D."/>
            <person name="Bader C.D."/>
            <person name="Teijaro C.N."/>
            <person name="Fluegel L."/>
            <person name="Davis C.M."/>
            <person name="Simpson J.R."/>
            <person name="Lauterbach L."/>
            <person name="Steele A.D."/>
            <person name="Gui C."/>
            <person name="Meng S."/>
            <person name="Li G."/>
            <person name="Viehrig K."/>
            <person name="Ye F."/>
            <person name="Su P."/>
            <person name="Kiefer A.F."/>
            <person name="Nichols A."/>
            <person name="Cepeda A.J."/>
            <person name="Yan W."/>
            <person name="Fan B."/>
            <person name="Jiang Y."/>
            <person name="Adhikari A."/>
            <person name="Zheng C.-J."/>
            <person name="Schuster L."/>
            <person name="Cowan T.M."/>
            <person name="Smanski M.J."/>
            <person name="Chevrette M.G."/>
            <person name="De Carvalho L.P.S."/>
            <person name="Shen B."/>
        </authorList>
    </citation>
    <scope>NUCLEOTIDE SEQUENCE [LARGE SCALE GENOMIC DNA]</scope>
    <source>
        <strain evidence="7 8">NPDC048946</strain>
    </source>
</reference>
<dbReference type="InterPro" id="IPR043129">
    <property type="entry name" value="ATPase_NBD"/>
</dbReference>
<keyword evidence="2" id="KW-0963">Cytoplasm</keyword>
<keyword evidence="8" id="KW-1185">Reference proteome</keyword>
<evidence type="ECO:0000256" key="2">
    <source>
        <dbReference type="ARBA" id="ARBA00022490"/>
    </source>
</evidence>
<dbReference type="InterPro" id="IPR004753">
    <property type="entry name" value="MreB"/>
</dbReference>
<comment type="caution">
    <text evidence="7">The sequence shown here is derived from an EMBL/GenBank/DDBJ whole genome shotgun (WGS) entry which is preliminary data.</text>
</comment>
<evidence type="ECO:0000256" key="1">
    <source>
        <dbReference type="ARBA" id="ARBA00004496"/>
    </source>
</evidence>
<dbReference type="PANTHER" id="PTHR42749:SF1">
    <property type="entry name" value="CELL SHAPE-DETERMINING PROTEIN MREB"/>
    <property type="match status" value="1"/>
</dbReference>
<proteinExistence type="inferred from homology"/>
<evidence type="ECO:0000256" key="6">
    <source>
        <dbReference type="ARBA" id="ARBA00023458"/>
    </source>
</evidence>
<evidence type="ECO:0000256" key="4">
    <source>
        <dbReference type="ARBA" id="ARBA00022840"/>
    </source>
</evidence>
<dbReference type="EMBL" id="JBEZFP010000109">
    <property type="protein sequence ID" value="MEU8138072.1"/>
    <property type="molecule type" value="Genomic_DNA"/>
</dbReference>
<organism evidence="7 8">
    <name type="scientific">Streptodolium elevatio</name>
    <dbReference type="NCBI Taxonomy" id="3157996"/>
    <lineage>
        <taxon>Bacteria</taxon>
        <taxon>Bacillati</taxon>
        <taxon>Actinomycetota</taxon>
        <taxon>Actinomycetes</taxon>
        <taxon>Kitasatosporales</taxon>
        <taxon>Streptomycetaceae</taxon>
        <taxon>Streptodolium</taxon>
    </lineage>
</organism>
<evidence type="ECO:0000256" key="5">
    <source>
        <dbReference type="ARBA" id="ARBA00022960"/>
    </source>
</evidence>